<dbReference type="InterPro" id="IPR006131">
    <property type="entry name" value="Asp_carbamoyltransf_Asp/Orn-bd"/>
</dbReference>
<dbReference type="SUPFAM" id="SSF53671">
    <property type="entry name" value="Aspartate/ornithine carbamoyltransferase"/>
    <property type="match status" value="1"/>
</dbReference>
<dbReference type="EC" id="2.1.3.3" evidence="4 9"/>
<dbReference type="Proteomes" id="UP001595978">
    <property type="component" value="Unassembled WGS sequence"/>
</dbReference>
<comment type="caution">
    <text evidence="12">The sequence shown here is derived from an EMBL/GenBank/DDBJ whole genome shotgun (WGS) entry which is preliminary data.</text>
</comment>
<proteinExistence type="inferred from homology"/>
<evidence type="ECO:0000256" key="5">
    <source>
        <dbReference type="ARBA" id="ARBA00022490"/>
    </source>
</evidence>
<keyword evidence="6 9" id="KW-0808">Transferase</keyword>
<feature type="binding site" evidence="9">
    <location>
        <position position="240"/>
    </location>
    <ligand>
        <name>L-ornithine</name>
        <dbReference type="ChEBI" id="CHEBI:46911"/>
    </ligand>
</feature>
<protein>
    <recommendedName>
        <fullName evidence="4 9">Ornithine carbamoyltransferase</fullName>
        <shortName evidence="9">OTCase</shortName>
        <ecNumber evidence="4 9">2.1.3.3</ecNumber>
    </recommendedName>
</protein>
<evidence type="ECO:0000256" key="3">
    <source>
        <dbReference type="ARBA" id="ARBA00007805"/>
    </source>
</evidence>
<dbReference type="InterPro" id="IPR006132">
    <property type="entry name" value="Asp/Orn_carbamoyltranf_P-bd"/>
</dbReference>
<gene>
    <name evidence="12" type="primary">argF</name>
    <name evidence="12" type="ORF">ACFPOH_10240</name>
</gene>
<dbReference type="InterPro" id="IPR002292">
    <property type="entry name" value="Orn/put_carbamltrans"/>
</dbReference>
<evidence type="ECO:0000256" key="4">
    <source>
        <dbReference type="ARBA" id="ARBA00013007"/>
    </source>
</evidence>
<evidence type="ECO:0000256" key="9">
    <source>
        <dbReference type="HAMAP-Rule" id="MF_01109"/>
    </source>
</evidence>
<evidence type="ECO:0000256" key="8">
    <source>
        <dbReference type="ARBA" id="ARBA00048772"/>
    </source>
</evidence>
<feature type="binding site" evidence="9">
    <location>
        <begin position="281"/>
        <end position="282"/>
    </location>
    <ligand>
        <name>carbamoyl phosphate</name>
        <dbReference type="ChEBI" id="CHEBI:58228"/>
    </ligand>
</feature>
<name>A0ABW0RBL9_9BACL</name>
<comment type="function">
    <text evidence="1">Reversibly catalyzes the transfer of the carbamoyl group from carbamoyl phosphate (CP) to the N(epsilon) atom of ornithine (ORN) to produce L-citrulline.</text>
</comment>
<evidence type="ECO:0000256" key="2">
    <source>
        <dbReference type="ARBA" id="ARBA00004496"/>
    </source>
</evidence>
<feature type="domain" description="Aspartate/ornithine carbamoyltransferase Asp/Orn-binding" evidence="10">
    <location>
        <begin position="163"/>
        <end position="336"/>
    </location>
</feature>
<dbReference type="HAMAP" id="MF_01109">
    <property type="entry name" value="OTCase"/>
    <property type="match status" value="1"/>
</dbReference>
<feature type="domain" description="Aspartate/ornithine carbamoyltransferase carbamoyl-P binding" evidence="11">
    <location>
        <begin position="17"/>
        <end position="157"/>
    </location>
</feature>
<reference evidence="13" key="1">
    <citation type="journal article" date="2019" name="Int. J. Syst. Evol. Microbiol.">
        <title>The Global Catalogue of Microorganisms (GCM) 10K type strain sequencing project: providing services to taxonomists for standard genome sequencing and annotation.</title>
        <authorList>
            <consortium name="The Broad Institute Genomics Platform"/>
            <consortium name="The Broad Institute Genome Sequencing Center for Infectious Disease"/>
            <person name="Wu L."/>
            <person name="Ma J."/>
        </authorList>
    </citation>
    <scope>NUCLEOTIDE SEQUENCE [LARGE SCALE GENOMIC DNA]</scope>
    <source>
        <strain evidence="13">CCUG 56331</strain>
    </source>
</reference>
<evidence type="ECO:0000313" key="12">
    <source>
        <dbReference type="EMBL" id="MFC5542144.1"/>
    </source>
</evidence>
<dbReference type="RefSeq" id="WP_342581558.1">
    <property type="nucleotide sequence ID" value="NZ_JBHSNQ010000082.1"/>
</dbReference>
<feature type="binding site" evidence="9">
    <location>
        <position position="176"/>
    </location>
    <ligand>
        <name>L-ornithine</name>
        <dbReference type="ChEBI" id="CHEBI:46911"/>
    </ligand>
</feature>
<dbReference type="PROSITE" id="PS00097">
    <property type="entry name" value="CARBAMOYLTRANSFERASE"/>
    <property type="match status" value="1"/>
</dbReference>
<dbReference type="EMBL" id="JBHSNQ010000082">
    <property type="protein sequence ID" value="MFC5542144.1"/>
    <property type="molecule type" value="Genomic_DNA"/>
</dbReference>
<evidence type="ECO:0000313" key="13">
    <source>
        <dbReference type="Proteomes" id="UP001595978"/>
    </source>
</evidence>
<evidence type="ECO:0000259" key="10">
    <source>
        <dbReference type="Pfam" id="PF00185"/>
    </source>
</evidence>
<sequence length="341" mass="38633">MVIVDNPHLLNDLLVGKSFLTLKNHSEEEIHYLIDLAAELKAMKKKRIPHRYLEGQNIALLFEKPSTRTRCAFTVACVDLGAHPEYLGKQDVQFGKKESTRDTAIVLGRMFDGIGFRGFKQSVVETLAEYAGVPVWNGLTDEFHPTQVLADFLTIKEQKGRLKGVNLVYVGDGRNNVATSLLVGAAKVGMNFRICSPKELFPSEEMVAYAQKLAEESKSDIVISDNIDETVKGADAIYTDVWVSMGEEDKFKERIELLLPYQVNRKMIEKTGNEQVMFLHCLPSFHDLETEIGRKVYEEYGIKEMEVTDEVFQSKHSFVFDQAENRLHTIKAVMAATNHRQ</sequence>
<evidence type="ECO:0000259" key="11">
    <source>
        <dbReference type="Pfam" id="PF02729"/>
    </source>
</evidence>
<dbReference type="GO" id="GO:0004585">
    <property type="term" value="F:ornithine carbamoyltransferase activity"/>
    <property type="evidence" value="ECO:0007669"/>
    <property type="project" value="UniProtKB-EC"/>
</dbReference>
<feature type="binding site" evidence="9">
    <location>
        <begin position="144"/>
        <end position="147"/>
    </location>
    <ligand>
        <name>carbamoyl phosphate</name>
        <dbReference type="ChEBI" id="CHEBI:58228"/>
    </ligand>
</feature>
<accession>A0ABW0RBL9</accession>
<dbReference type="PRINTS" id="PR00102">
    <property type="entry name" value="OTCASE"/>
</dbReference>
<dbReference type="InterPro" id="IPR036901">
    <property type="entry name" value="Asp/Orn_carbamoylTrfase_sf"/>
</dbReference>
<comment type="subcellular location">
    <subcellularLocation>
        <location evidence="2 9">Cytoplasm</location>
    </subcellularLocation>
</comment>
<dbReference type="NCBIfam" id="TIGR00658">
    <property type="entry name" value="orni_carb_tr"/>
    <property type="match status" value="1"/>
</dbReference>
<dbReference type="Pfam" id="PF00185">
    <property type="entry name" value="OTCace"/>
    <property type="match status" value="1"/>
</dbReference>
<comment type="catalytic activity">
    <reaction evidence="8 9">
        <text>carbamoyl phosphate + L-ornithine = L-citrulline + phosphate + H(+)</text>
        <dbReference type="Rhea" id="RHEA:19513"/>
        <dbReference type="ChEBI" id="CHEBI:15378"/>
        <dbReference type="ChEBI" id="CHEBI:43474"/>
        <dbReference type="ChEBI" id="CHEBI:46911"/>
        <dbReference type="ChEBI" id="CHEBI:57743"/>
        <dbReference type="ChEBI" id="CHEBI:58228"/>
        <dbReference type="EC" id="2.1.3.3"/>
    </reaction>
</comment>
<feature type="binding site" evidence="9">
    <location>
        <begin position="244"/>
        <end position="245"/>
    </location>
    <ligand>
        <name>L-ornithine</name>
        <dbReference type="ChEBI" id="CHEBI:46911"/>
    </ligand>
</feature>
<dbReference type="PRINTS" id="PR00100">
    <property type="entry name" value="AOTCASE"/>
</dbReference>
<feature type="binding site" evidence="9">
    <location>
        <position position="326"/>
    </location>
    <ligand>
        <name>carbamoyl phosphate</name>
        <dbReference type="ChEBI" id="CHEBI:58228"/>
    </ligand>
</feature>
<evidence type="ECO:0000256" key="1">
    <source>
        <dbReference type="ARBA" id="ARBA00003822"/>
    </source>
</evidence>
<organism evidence="12 13">
    <name type="scientific">Ureibacillus suwonensis</name>
    <dbReference type="NCBI Taxonomy" id="313007"/>
    <lineage>
        <taxon>Bacteria</taxon>
        <taxon>Bacillati</taxon>
        <taxon>Bacillota</taxon>
        <taxon>Bacilli</taxon>
        <taxon>Bacillales</taxon>
        <taxon>Caryophanaceae</taxon>
        <taxon>Ureibacillus</taxon>
    </lineage>
</organism>
<feature type="binding site" evidence="9">
    <location>
        <position position="93"/>
    </location>
    <ligand>
        <name>carbamoyl phosphate</name>
        <dbReference type="ChEBI" id="CHEBI:58228"/>
    </ligand>
</feature>
<dbReference type="InterPro" id="IPR006130">
    <property type="entry name" value="Asp/Orn_carbamoylTrfase"/>
</dbReference>
<dbReference type="Gene3D" id="3.40.50.1370">
    <property type="entry name" value="Aspartate/ornithine carbamoyltransferase"/>
    <property type="match status" value="2"/>
</dbReference>
<feature type="binding site" evidence="9">
    <location>
        <begin position="66"/>
        <end position="69"/>
    </location>
    <ligand>
        <name>carbamoyl phosphate</name>
        <dbReference type="ChEBI" id="CHEBI:58228"/>
    </ligand>
</feature>
<comment type="pathway">
    <text evidence="7">Amino-acid degradation; L-arginine degradation via ADI pathway; carbamoyl phosphate from L-arginine: step 2/2.</text>
</comment>
<keyword evidence="5 9" id="KW-0963">Cytoplasm</keyword>
<evidence type="ECO:0000256" key="7">
    <source>
        <dbReference type="ARBA" id="ARBA00037919"/>
    </source>
</evidence>
<dbReference type="PANTHER" id="PTHR45753">
    <property type="entry name" value="ORNITHINE CARBAMOYLTRANSFERASE, MITOCHONDRIAL"/>
    <property type="match status" value="1"/>
</dbReference>
<keyword evidence="13" id="KW-1185">Reference proteome</keyword>
<dbReference type="PANTHER" id="PTHR45753:SF1">
    <property type="entry name" value="ORNITHINE CARBAMOYLTRANSFERASE, CATABOLIC"/>
    <property type="match status" value="1"/>
</dbReference>
<feature type="binding site" evidence="9">
    <location>
        <position position="117"/>
    </location>
    <ligand>
        <name>carbamoyl phosphate</name>
        <dbReference type="ChEBI" id="CHEBI:58228"/>
    </ligand>
</feature>
<comment type="similarity">
    <text evidence="3 9">Belongs to the aspartate/ornithine carbamoyltransferase superfamily. OTCase family.</text>
</comment>
<dbReference type="Pfam" id="PF02729">
    <property type="entry name" value="OTCace_N"/>
    <property type="match status" value="1"/>
</dbReference>
<evidence type="ECO:0000256" key="6">
    <source>
        <dbReference type="ARBA" id="ARBA00022679"/>
    </source>
</evidence>
<dbReference type="InterPro" id="IPR024904">
    <property type="entry name" value="OTCase_ArgI"/>
</dbReference>